<keyword evidence="7 8" id="KW-0539">Nucleus</keyword>
<evidence type="ECO:0000256" key="8">
    <source>
        <dbReference type="PROSITE-ProRule" id="PRU00108"/>
    </source>
</evidence>
<keyword evidence="3" id="KW-0805">Transcription regulation</keyword>
<dbReference type="Gene3D" id="1.10.10.60">
    <property type="entry name" value="Homeodomain-like"/>
    <property type="match status" value="1"/>
</dbReference>
<dbReference type="AlphaFoldDB" id="A0A8T2Q6X1"/>
<dbReference type="EMBL" id="CM035442">
    <property type="protein sequence ID" value="KAH7279313.1"/>
    <property type="molecule type" value="Genomic_DNA"/>
</dbReference>
<keyword evidence="14" id="KW-1185">Reference proteome</keyword>
<dbReference type="GO" id="GO:0005634">
    <property type="term" value="C:nucleus"/>
    <property type="evidence" value="ECO:0007669"/>
    <property type="project" value="UniProtKB-SubCell"/>
</dbReference>
<dbReference type="SUPFAM" id="SSF46689">
    <property type="entry name" value="Homeodomain-like"/>
    <property type="match status" value="1"/>
</dbReference>
<dbReference type="PANTHER" id="PTHR45714:SF34">
    <property type="entry name" value="HOMEOBOX-LEUCINE ZIPPER PROTEIN HAT9"/>
    <property type="match status" value="1"/>
</dbReference>
<evidence type="ECO:0000256" key="7">
    <source>
        <dbReference type="ARBA" id="ARBA00023242"/>
    </source>
</evidence>
<evidence type="ECO:0000256" key="4">
    <source>
        <dbReference type="ARBA" id="ARBA00023125"/>
    </source>
</evidence>
<dbReference type="CDD" id="cd00086">
    <property type="entry name" value="homeodomain"/>
    <property type="match status" value="1"/>
</dbReference>
<feature type="DNA-binding region" description="Homeobox" evidence="8">
    <location>
        <begin position="168"/>
        <end position="227"/>
    </location>
</feature>
<dbReference type="InterPro" id="IPR009057">
    <property type="entry name" value="Homeodomain-like_sf"/>
</dbReference>
<evidence type="ECO:0000259" key="12">
    <source>
        <dbReference type="PROSITE" id="PS50071"/>
    </source>
</evidence>
<name>A0A8T2Q6X1_CERRI</name>
<evidence type="ECO:0000256" key="5">
    <source>
        <dbReference type="ARBA" id="ARBA00023155"/>
    </source>
</evidence>
<proteinExistence type="inferred from homology"/>
<keyword evidence="10" id="KW-0175">Coiled coil</keyword>
<dbReference type="InterPro" id="IPR003106">
    <property type="entry name" value="Leu_zip_homeo"/>
</dbReference>
<keyword evidence="6" id="KW-0804">Transcription</keyword>
<comment type="subcellular location">
    <subcellularLocation>
        <location evidence="1 8 9">Nucleus</location>
    </subcellularLocation>
</comment>
<dbReference type="GO" id="GO:0043565">
    <property type="term" value="F:sequence-specific DNA binding"/>
    <property type="evidence" value="ECO:0007669"/>
    <property type="project" value="InterPro"/>
</dbReference>
<feature type="compositionally biased region" description="Basic and acidic residues" evidence="11">
    <location>
        <begin position="137"/>
        <end position="152"/>
    </location>
</feature>
<dbReference type="GO" id="GO:0000981">
    <property type="term" value="F:DNA-binding transcription factor activity, RNA polymerase II-specific"/>
    <property type="evidence" value="ECO:0007669"/>
    <property type="project" value="InterPro"/>
</dbReference>
<protein>
    <recommendedName>
        <fullName evidence="12">Homeobox domain-containing protein</fullName>
    </recommendedName>
</protein>
<evidence type="ECO:0000313" key="14">
    <source>
        <dbReference type="Proteomes" id="UP000825935"/>
    </source>
</evidence>
<evidence type="ECO:0000256" key="11">
    <source>
        <dbReference type="SAM" id="MobiDB-lite"/>
    </source>
</evidence>
<dbReference type="FunFam" id="1.10.10.60:FF:000577">
    <property type="entry name" value="Homeobox-leucine zipper protein 18"/>
    <property type="match status" value="1"/>
</dbReference>
<dbReference type="Proteomes" id="UP000825935">
    <property type="component" value="Chromosome 37"/>
</dbReference>
<dbReference type="Pfam" id="PF00046">
    <property type="entry name" value="Homeodomain"/>
    <property type="match status" value="1"/>
</dbReference>
<dbReference type="InterPro" id="IPR050762">
    <property type="entry name" value="HD-ZIP_Homeobox_LZ_Class_II"/>
</dbReference>
<comment type="caution">
    <text evidence="13">The sequence shown here is derived from an EMBL/GenBank/DDBJ whole genome shotgun (WGS) entry which is preliminary data.</text>
</comment>
<evidence type="ECO:0000256" key="1">
    <source>
        <dbReference type="ARBA" id="ARBA00004123"/>
    </source>
</evidence>
<keyword evidence="4 8" id="KW-0238">DNA-binding</keyword>
<dbReference type="SMART" id="SM00340">
    <property type="entry name" value="HALZ"/>
    <property type="match status" value="1"/>
</dbReference>
<evidence type="ECO:0000313" key="13">
    <source>
        <dbReference type="EMBL" id="KAH7279313.1"/>
    </source>
</evidence>
<feature type="coiled-coil region" evidence="10">
    <location>
        <begin position="225"/>
        <end position="259"/>
    </location>
</feature>
<sequence length="362" mass="39287">MDTFPNTALSLSLSSPAAPPGKDDLRHQNHIQPPLHMNASTAFSSSPLLHFLSPSLSTSAVLSRHADNSDGVVSARVSPAVPVQLELLPLKPSPQKPSSSSPSLHWQPPSFSGIDMNHMPACASSREEISENNFLMKRERERSSDAEQERNCEVSSRGSDDDGEGGTSARKKLRLSKEQSSLLEESFKEHSTLNPKQKAELAKQLNLRPRQVEVWFQNRRARTKLKQTEVDCELLKRCCESLTEENRRLQKEVQELRAIKVAPPCIISSDRFMPLPAATLSICPSCERVASRVAPPASVPSANTVAVPTTLTAIPCPSSASSSTLSFATLTSAASQQPRHLLPLSFPPTQGAPQHALPSAAC</sequence>
<dbReference type="InterPro" id="IPR001356">
    <property type="entry name" value="HD"/>
</dbReference>
<dbReference type="OMA" id="QERNCEV"/>
<feature type="region of interest" description="Disordered" evidence="11">
    <location>
        <begin position="341"/>
        <end position="362"/>
    </location>
</feature>
<accession>A0A8T2Q6X1</accession>
<comment type="similarity">
    <text evidence="2">Belongs to the HD-ZIP homeobox family. Class II subfamily.</text>
</comment>
<feature type="region of interest" description="Disordered" evidence="11">
    <location>
        <begin position="137"/>
        <end position="174"/>
    </location>
</feature>
<keyword evidence="5 8" id="KW-0371">Homeobox</keyword>
<evidence type="ECO:0000256" key="6">
    <source>
        <dbReference type="ARBA" id="ARBA00023163"/>
    </source>
</evidence>
<dbReference type="CDD" id="cd14686">
    <property type="entry name" value="bZIP"/>
    <property type="match status" value="1"/>
</dbReference>
<reference evidence="13" key="1">
    <citation type="submission" date="2021-08" db="EMBL/GenBank/DDBJ databases">
        <title>WGS assembly of Ceratopteris richardii.</title>
        <authorList>
            <person name="Marchant D.B."/>
            <person name="Chen G."/>
            <person name="Jenkins J."/>
            <person name="Shu S."/>
            <person name="Leebens-Mack J."/>
            <person name="Grimwood J."/>
            <person name="Schmutz J."/>
            <person name="Soltis P."/>
            <person name="Soltis D."/>
            <person name="Chen Z.-H."/>
        </authorList>
    </citation>
    <scope>NUCLEOTIDE SEQUENCE</scope>
    <source>
        <strain evidence="13">Whitten #5841</strain>
        <tissue evidence="13">Leaf</tissue>
    </source>
</reference>
<feature type="region of interest" description="Disordered" evidence="11">
    <location>
        <begin position="90"/>
        <end position="118"/>
    </location>
</feature>
<evidence type="ECO:0000256" key="10">
    <source>
        <dbReference type="SAM" id="Coils"/>
    </source>
</evidence>
<dbReference type="OrthoDB" id="6159439at2759"/>
<feature type="region of interest" description="Disordered" evidence="11">
    <location>
        <begin position="1"/>
        <end position="33"/>
    </location>
</feature>
<dbReference type="Pfam" id="PF02183">
    <property type="entry name" value="HALZ"/>
    <property type="match status" value="1"/>
</dbReference>
<dbReference type="InterPro" id="IPR017970">
    <property type="entry name" value="Homeobox_CS"/>
</dbReference>
<organism evidence="13 14">
    <name type="scientific">Ceratopteris richardii</name>
    <name type="common">Triangle waterfern</name>
    <dbReference type="NCBI Taxonomy" id="49495"/>
    <lineage>
        <taxon>Eukaryota</taxon>
        <taxon>Viridiplantae</taxon>
        <taxon>Streptophyta</taxon>
        <taxon>Embryophyta</taxon>
        <taxon>Tracheophyta</taxon>
        <taxon>Polypodiopsida</taxon>
        <taxon>Polypodiidae</taxon>
        <taxon>Polypodiales</taxon>
        <taxon>Pteridineae</taxon>
        <taxon>Pteridaceae</taxon>
        <taxon>Parkerioideae</taxon>
        <taxon>Ceratopteris</taxon>
    </lineage>
</organism>
<evidence type="ECO:0000256" key="2">
    <source>
        <dbReference type="ARBA" id="ARBA00006074"/>
    </source>
</evidence>
<dbReference type="SMART" id="SM00389">
    <property type="entry name" value="HOX"/>
    <property type="match status" value="1"/>
</dbReference>
<gene>
    <name evidence="13" type="ORF">KP509_37G014200</name>
</gene>
<dbReference type="PANTHER" id="PTHR45714">
    <property type="entry name" value="HOMEOBOX-LEUCINE ZIPPER PROTEIN HAT14"/>
    <property type="match status" value="1"/>
</dbReference>
<feature type="compositionally biased region" description="Low complexity" evidence="11">
    <location>
        <begin position="96"/>
        <end position="110"/>
    </location>
</feature>
<dbReference type="PROSITE" id="PS50071">
    <property type="entry name" value="HOMEOBOX_2"/>
    <property type="match status" value="1"/>
</dbReference>
<feature type="domain" description="Homeobox" evidence="12">
    <location>
        <begin position="166"/>
        <end position="226"/>
    </location>
</feature>
<evidence type="ECO:0000256" key="3">
    <source>
        <dbReference type="ARBA" id="ARBA00023015"/>
    </source>
</evidence>
<evidence type="ECO:0000256" key="9">
    <source>
        <dbReference type="RuleBase" id="RU000682"/>
    </source>
</evidence>
<dbReference type="PROSITE" id="PS00027">
    <property type="entry name" value="HOMEOBOX_1"/>
    <property type="match status" value="1"/>
</dbReference>